<dbReference type="GO" id="GO:0005783">
    <property type="term" value="C:endoplasmic reticulum"/>
    <property type="evidence" value="ECO:0007669"/>
    <property type="project" value="TreeGrafter"/>
</dbReference>
<dbReference type="InterPro" id="IPR005135">
    <property type="entry name" value="Endo/exonuclease/phosphatase"/>
</dbReference>
<dbReference type="AlphaFoldDB" id="F2U4C9"/>
<protein>
    <recommendedName>
        <fullName evidence="2">Endonuclease/exonuclease/phosphatase domain-containing protein</fullName>
    </recommendedName>
</protein>
<name>F2U4C9_SALR5</name>
<evidence type="ECO:0000256" key="1">
    <source>
        <dbReference type="SAM" id="SignalP"/>
    </source>
</evidence>
<dbReference type="RefSeq" id="XP_004995731.1">
    <property type="nucleotide sequence ID" value="XM_004995674.1"/>
</dbReference>
<dbReference type="InParanoid" id="F2U4C9"/>
<proteinExistence type="predicted"/>
<evidence type="ECO:0000313" key="3">
    <source>
        <dbReference type="EMBL" id="EGD82495.1"/>
    </source>
</evidence>
<dbReference type="InterPro" id="IPR051916">
    <property type="entry name" value="GPI-anchor_lipid_remodeler"/>
</dbReference>
<feature type="domain" description="Endonuclease/exonuclease/phosphatase" evidence="2">
    <location>
        <begin position="258"/>
        <end position="528"/>
    </location>
</feature>
<dbReference type="EMBL" id="GL832961">
    <property type="protein sequence ID" value="EGD82495.1"/>
    <property type="molecule type" value="Genomic_DNA"/>
</dbReference>
<reference evidence="3" key="1">
    <citation type="submission" date="2009-08" db="EMBL/GenBank/DDBJ databases">
        <title>Annotation of Salpingoeca rosetta.</title>
        <authorList>
            <consortium name="The Broad Institute Genome Sequencing Platform"/>
            <person name="Russ C."/>
            <person name="Cuomo C."/>
            <person name="Burger G."/>
            <person name="Gray M.W."/>
            <person name="Holland P.W.H."/>
            <person name="King N."/>
            <person name="Lang F.B.F."/>
            <person name="Roger A.J."/>
            <person name="Ruiz-Trillo I."/>
            <person name="Young S.K."/>
            <person name="Zeng Q."/>
            <person name="Gargeya S."/>
            <person name="Alvarado L."/>
            <person name="Berlin A."/>
            <person name="Chapman S.B."/>
            <person name="Chen Z."/>
            <person name="Freedman E."/>
            <person name="Gellesch M."/>
            <person name="Goldberg J."/>
            <person name="Griggs A."/>
            <person name="Gujja S."/>
            <person name="Heilman E."/>
            <person name="Heiman D."/>
            <person name="Howarth C."/>
            <person name="Mehta T."/>
            <person name="Neiman D."/>
            <person name="Pearson M."/>
            <person name="Roberts A."/>
            <person name="Saif S."/>
            <person name="Shea T."/>
            <person name="Shenoy N."/>
            <person name="Sisk P."/>
            <person name="Stolte C."/>
            <person name="Sykes S."/>
            <person name="White J."/>
            <person name="Yandava C."/>
            <person name="Haas B."/>
            <person name="Nusbaum C."/>
            <person name="Birren B."/>
        </authorList>
    </citation>
    <scope>NUCLEOTIDE SEQUENCE [LARGE SCALE GENOMIC DNA]</scope>
    <source>
        <strain evidence="3">ATCC 50818</strain>
    </source>
</reference>
<evidence type="ECO:0000313" key="4">
    <source>
        <dbReference type="Proteomes" id="UP000007799"/>
    </source>
</evidence>
<dbReference type="Pfam" id="PF03372">
    <property type="entry name" value="Exo_endo_phos"/>
    <property type="match status" value="1"/>
</dbReference>
<dbReference type="OrthoDB" id="387657at2759"/>
<evidence type="ECO:0000259" key="2">
    <source>
        <dbReference type="Pfam" id="PF03372"/>
    </source>
</evidence>
<dbReference type="KEGG" id="sre:PTSG_03143"/>
<gene>
    <name evidence="3" type="ORF">PTSG_03143</name>
</gene>
<keyword evidence="1" id="KW-0732">Signal</keyword>
<dbReference type="SUPFAM" id="SSF56219">
    <property type="entry name" value="DNase I-like"/>
    <property type="match status" value="1"/>
</dbReference>
<organism evidence="4">
    <name type="scientific">Salpingoeca rosetta (strain ATCC 50818 / BSB-021)</name>
    <dbReference type="NCBI Taxonomy" id="946362"/>
    <lineage>
        <taxon>Eukaryota</taxon>
        <taxon>Choanoflagellata</taxon>
        <taxon>Craspedida</taxon>
        <taxon>Salpingoecidae</taxon>
        <taxon>Salpingoeca</taxon>
    </lineage>
</organism>
<feature type="chain" id="PRO_5003290712" description="Endonuclease/exonuclease/phosphatase domain-containing protein" evidence="1">
    <location>
        <begin position="26"/>
        <end position="548"/>
    </location>
</feature>
<dbReference type="GO" id="GO:0016020">
    <property type="term" value="C:membrane"/>
    <property type="evidence" value="ECO:0007669"/>
    <property type="project" value="GOC"/>
</dbReference>
<dbReference type="PANTHER" id="PTHR14859:SF16">
    <property type="entry name" value="ENDONUCLEASE_EXONUCLEASE_PHOSPHATASE DOMAIN-CONTAINING PROTEIN"/>
    <property type="match status" value="1"/>
</dbReference>
<dbReference type="eggNOG" id="ENOG502R74U">
    <property type="taxonomic scope" value="Eukaryota"/>
</dbReference>
<dbReference type="InterPro" id="IPR036691">
    <property type="entry name" value="Endo/exonu/phosph_ase_sf"/>
</dbReference>
<dbReference type="GO" id="GO:0006506">
    <property type="term" value="P:GPI anchor biosynthetic process"/>
    <property type="evidence" value="ECO:0007669"/>
    <property type="project" value="TreeGrafter"/>
</dbReference>
<dbReference type="Gene3D" id="3.60.10.10">
    <property type="entry name" value="Endonuclease/exonuclease/phosphatase"/>
    <property type="match status" value="1"/>
</dbReference>
<sequence length="548" mass="62749">MRRAMIAVIAAWCWVITLIPTVCTSIEVRESYGEVLNTFSWDVQPNDPDVQEAAQHALQHIWFHTNRQCHNPNASASAPPVAQQHLLQSAVLLFPSKHILYQTKDGQHPYVIRFMDHAHRVQRRTVILGITYYFTLMWEGGCASHWAQHTPDAYHHHFVVTKDRDKTLSVISHHVTHVPDTETTAILMAHTQLHPDDRAVFTEHNTWQKLRMLDDGASEEEPLPVEMQALLRFERGVVGRPHASTLRRPLRIASYNIWNINEFDDGTYEERLNRLAAHVRTEDPDVIAFQEVRHDALRDSQPASLAALLPTYHYVYQPAMTYAEQVFGRVEEGVAVFSKYPIVGIDYRLLYRNRRNHADAHQRVVLRVNVDAPHLGPVSIFVSHYALDETARQRGCVETWEFIKEDNSSTQLFLGDLNAEPDTPCIRFLSGKAPLLEATTDGVYDAWLELHPEPRPGSNCAKFSGNAWRTADIRKDEERDVGLTFNTFGEQLVKRIDYALMRHPHMDVTVCSIDVFPREREEHPASDHLGLVLELCTITPSLCTCDYK</sequence>
<dbReference type="PANTHER" id="PTHR14859">
    <property type="entry name" value="CALCOFLUOR WHITE HYPERSENSITIVE PROTEIN PRECURSOR"/>
    <property type="match status" value="1"/>
</dbReference>
<keyword evidence="4" id="KW-1185">Reference proteome</keyword>
<dbReference type="GO" id="GO:0003824">
    <property type="term" value="F:catalytic activity"/>
    <property type="evidence" value="ECO:0007669"/>
    <property type="project" value="InterPro"/>
</dbReference>
<dbReference type="GeneID" id="16076318"/>
<accession>F2U4C9</accession>
<feature type="signal peptide" evidence="1">
    <location>
        <begin position="1"/>
        <end position="25"/>
    </location>
</feature>
<dbReference type="Proteomes" id="UP000007799">
    <property type="component" value="Unassembled WGS sequence"/>
</dbReference>
<dbReference type="STRING" id="946362.F2U4C9"/>